<keyword evidence="2" id="KW-1185">Reference proteome</keyword>
<comment type="caution">
    <text evidence="1">The sequence shown here is derived from an EMBL/GenBank/DDBJ whole genome shotgun (WGS) entry which is preliminary data.</text>
</comment>
<gene>
    <name evidence="1" type="ORF">COLO4_22040</name>
</gene>
<protein>
    <submittedName>
        <fullName evidence="1">Uncharacterized protein</fullName>
    </submittedName>
</protein>
<organism evidence="1 2">
    <name type="scientific">Corchorus olitorius</name>
    <dbReference type="NCBI Taxonomy" id="93759"/>
    <lineage>
        <taxon>Eukaryota</taxon>
        <taxon>Viridiplantae</taxon>
        <taxon>Streptophyta</taxon>
        <taxon>Embryophyta</taxon>
        <taxon>Tracheophyta</taxon>
        <taxon>Spermatophyta</taxon>
        <taxon>Magnoliopsida</taxon>
        <taxon>eudicotyledons</taxon>
        <taxon>Gunneridae</taxon>
        <taxon>Pentapetalae</taxon>
        <taxon>rosids</taxon>
        <taxon>malvids</taxon>
        <taxon>Malvales</taxon>
        <taxon>Malvaceae</taxon>
        <taxon>Grewioideae</taxon>
        <taxon>Apeibeae</taxon>
        <taxon>Corchorus</taxon>
    </lineage>
</organism>
<evidence type="ECO:0000313" key="1">
    <source>
        <dbReference type="EMBL" id="OMO84433.1"/>
    </source>
</evidence>
<accession>A0A1R3IPE0</accession>
<reference evidence="2" key="1">
    <citation type="submission" date="2013-09" db="EMBL/GenBank/DDBJ databases">
        <title>Corchorus olitorius genome sequencing.</title>
        <authorList>
            <person name="Alam M."/>
            <person name="Haque M.S."/>
            <person name="Islam M.S."/>
            <person name="Emdad E.M."/>
            <person name="Islam M.M."/>
            <person name="Ahmed B."/>
            <person name="Halim A."/>
            <person name="Hossen Q.M.M."/>
            <person name="Hossain M.Z."/>
            <person name="Ahmed R."/>
            <person name="Khan M.M."/>
            <person name="Islam R."/>
            <person name="Rashid M.M."/>
            <person name="Khan S.A."/>
            <person name="Rahman M.S."/>
            <person name="Alam M."/>
            <person name="Yahiya A.S."/>
            <person name="Khan M.S."/>
            <person name="Azam M.S."/>
            <person name="Haque T."/>
            <person name="Lashkar M.Z.H."/>
            <person name="Akhand A.I."/>
            <person name="Morshed G."/>
            <person name="Roy S."/>
            <person name="Uddin K.S."/>
            <person name="Rabeya T."/>
            <person name="Hossain A.S."/>
            <person name="Chowdhury A."/>
            <person name="Snigdha A.R."/>
            <person name="Mortoza M.S."/>
            <person name="Matin S.A."/>
            <person name="Hoque S.M.E."/>
            <person name="Islam M.K."/>
            <person name="Roy D.K."/>
            <person name="Haider R."/>
            <person name="Moosa M.M."/>
            <person name="Elias S.M."/>
            <person name="Hasan A.M."/>
            <person name="Jahan S."/>
            <person name="Shafiuddin M."/>
            <person name="Mahmood N."/>
            <person name="Shommy N.S."/>
        </authorList>
    </citation>
    <scope>NUCLEOTIDE SEQUENCE [LARGE SCALE GENOMIC DNA]</scope>
    <source>
        <strain evidence="2">cv. O-4</strain>
    </source>
</reference>
<evidence type="ECO:0000313" key="2">
    <source>
        <dbReference type="Proteomes" id="UP000187203"/>
    </source>
</evidence>
<name>A0A1R3IPE0_9ROSI</name>
<sequence>MAVPVRVGYEPNLGNSFDAKVRVRSSSIPSTFLFYLYD</sequence>
<dbReference type="AlphaFoldDB" id="A0A1R3IPE0"/>
<proteinExistence type="predicted"/>
<dbReference type="Proteomes" id="UP000187203">
    <property type="component" value="Unassembled WGS sequence"/>
</dbReference>
<dbReference type="EMBL" id="AWUE01017846">
    <property type="protein sequence ID" value="OMO84433.1"/>
    <property type="molecule type" value="Genomic_DNA"/>
</dbReference>